<organism evidence="10">
    <name type="scientific">Halocynthia roretzi</name>
    <name type="common">Sea squirt</name>
    <name type="synonym">Cynthia roretzi</name>
    <dbReference type="NCBI Taxonomy" id="7729"/>
    <lineage>
        <taxon>Eukaryota</taxon>
        <taxon>Metazoa</taxon>
        <taxon>Chordata</taxon>
        <taxon>Tunicata</taxon>
        <taxon>Ascidiacea</taxon>
        <taxon>Stolidobranchia</taxon>
        <taxon>Pyuridae</taxon>
        <taxon>Halocynthia</taxon>
    </lineage>
</organism>
<dbReference type="Gene3D" id="2.40.10.10">
    <property type="entry name" value="Trypsin-like serine proteases"/>
    <property type="match status" value="3"/>
</dbReference>
<dbReference type="MEROPS" id="S01.512"/>
<keyword evidence="4" id="KW-1015">Disulfide bond</keyword>
<dbReference type="CDD" id="cd00190">
    <property type="entry name" value="Tryp_SPc"/>
    <property type="match status" value="1"/>
</dbReference>
<dbReference type="GO" id="GO:0009566">
    <property type="term" value="P:fertilization"/>
    <property type="evidence" value="ECO:0007669"/>
    <property type="project" value="UniProtKB-ARBA"/>
</dbReference>
<keyword evidence="7" id="KW-0732">Signal</keyword>
<dbReference type="InterPro" id="IPR001254">
    <property type="entry name" value="Trypsin_dom"/>
</dbReference>
<dbReference type="PROSITE" id="PS50240">
    <property type="entry name" value="TRYPSIN_DOM"/>
    <property type="match status" value="1"/>
</dbReference>
<dbReference type="PROSITE" id="PS00134">
    <property type="entry name" value="TRYPSIN_HIS"/>
    <property type="match status" value="1"/>
</dbReference>
<dbReference type="AlphaFoldDB" id="Q966V4"/>
<feature type="signal peptide" evidence="7">
    <location>
        <begin position="1"/>
        <end position="19"/>
    </location>
</feature>
<proteinExistence type="evidence at transcript level"/>
<evidence type="ECO:0000313" key="10">
    <source>
        <dbReference type="EMBL" id="BAB60718.1"/>
    </source>
</evidence>
<evidence type="ECO:0000256" key="2">
    <source>
        <dbReference type="ARBA" id="ARBA00022801"/>
    </source>
</evidence>
<dbReference type="InterPro" id="IPR001314">
    <property type="entry name" value="Peptidase_S1A"/>
</dbReference>
<dbReference type="FunFam" id="2.60.120.290:FF:000005">
    <property type="entry name" value="Procollagen C-endopeptidase enhancer 1"/>
    <property type="match status" value="1"/>
</dbReference>
<keyword evidence="3 6" id="KW-0720">Serine protease</keyword>
<dbReference type="PROSITE" id="PS00135">
    <property type="entry name" value="TRYPSIN_SER"/>
    <property type="match status" value="1"/>
</dbReference>
<feature type="domain" description="CUB" evidence="8">
    <location>
        <begin position="300"/>
        <end position="423"/>
    </location>
</feature>
<keyword evidence="1 6" id="KW-0645">Protease</keyword>
<dbReference type="CDD" id="cd00041">
    <property type="entry name" value="CUB"/>
    <property type="match status" value="2"/>
</dbReference>
<dbReference type="Gene3D" id="2.60.120.290">
    <property type="entry name" value="Spermadhesin, CUB domain"/>
    <property type="match status" value="2"/>
</dbReference>
<dbReference type="GO" id="GO:0004252">
    <property type="term" value="F:serine-type endopeptidase activity"/>
    <property type="evidence" value="ECO:0007669"/>
    <property type="project" value="InterPro"/>
</dbReference>
<feature type="domain" description="CUB" evidence="8">
    <location>
        <begin position="432"/>
        <end position="505"/>
    </location>
</feature>
<dbReference type="InterPro" id="IPR018114">
    <property type="entry name" value="TRYPSIN_HIS"/>
</dbReference>
<dbReference type="PRINTS" id="PR00722">
    <property type="entry name" value="CHYMOTRYPSIN"/>
</dbReference>
<gene>
    <name evidence="10" type="primary">Acr</name>
</gene>
<reference evidence="10" key="1">
    <citation type="journal article" date="2001" name="J. Biol. Chem.">
        <title>cDNA cloning and functional analysis of ascidian sperm proacrosin.</title>
        <authorList>
            <person name="Kodama E."/>
            <person name="Baba T."/>
            <person name="Yokosawa H."/>
            <person name="Sawada H."/>
        </authorList>
    </citation>
    <scope>NUCLEOTIDE SEQUENCE</scope>
</reference>
<dbReference type="SMART" id="SM00042">
    <property type="entry name" value="CUB"/>
    <property type="match status" value="2"/>
</dbReference>
<evidence type="ECO:0000259" key="9">
    <source>
        <dbReference type="PROSITE" id="PS50240"/>
    </source>
</evidence>
<dbReference type="InterPro" id="IPR009003">
    <property type="entry name" value="Peptidase_S1_PA"/>
</dbReference>
<evidence type="ECO:0000256" key="1">
    <source>
        <dbReference type="ARBA" id="ARBA00022670"/>
    </source>
</evidence>
<dbReference type="InterPro" id="IPR033116">
    <property type="entry name" value="TRYPSIN_SER"/>
</dbReference>
<evidence type="ECO:0000256" key="5">
    <source>
        <dbReference type="PROSITE-ProRule" id="PRU00059"/>
    </source>
</evidence>
<dbReference type="PROSITE" id="PS01180">
    <property type="entry name" value="CUB"/>
    <property type="match status" value="2"/>
</dbReference>
<sequence>MIVTFVALALSCCTPQVTADCGLRPRLQSAIITGRIVGGEMAKLGEFPWQAAFLYKHVQVCGGTIIDTTWILSAAHCFDPHMYNLQSIKKEDALIRVADLDKTDDTDEGEMTFEVKDIIIHEQYNRQTFDNDIMLIEILGSITYGPTVQPACIPGANDAVADGTKCLISGWGDTQDHVHNRWPDKLQKAQVEVFARAQCLATYPESTENMICAGLRTGGIDSCQGDSGGPLACPFTENTAQPTFFLQGIVSWGRGCALDGFPGVYTEVRKYSSWIANYTQHLLQDRNADVATFTITGDPCSSNGSIISGSEGDFSSPGFYSGSYTDNLDCKWIIQIPDIGSRIQLSFTEFGVEYHTFCWYDDVKVYSGAVGNIASADAADLLGSHCGMNIPSDLLSDGSSMTVIFHSDYMTHTLGFRAVFHAVSADVSQSGCGGIRELLTDHGEFSSKHYPNYYDADSNCEWLITAPTGKTIELNFLSFRLAGSDCADNVAIYDGLNSSQLPKNN</sequence>
<dbReference type="SUPFAM" id="SSF50494">
    <property type="entry name" value="Trypsin-like serine proteases"/>
    <property type="match status" value="1"/>
</dbReference>
<dbReference type="PANTHER" id="PTHR24252:SF7">
    <property type="entry name" value="HYALIN"/>
    <property type="match status" value="1"/>
</dbReference>
<dbReference type="SMART" id="SM00020">
    <property type="entry name" value="Tryp_SPc"/>
    <property type="match status" value="1"/>
</dbReference>
<evidence type="ECO:0000256" key="6">
    <source>
        <dbReference type="RuleBase" id="RU363034"/>
    </source>
</evidence>
<evidence type="ECO:0000256" key="4">
    <source>
        <dbReference type="ARBA" id="ARBA00023157"/>
    </source>
</evidence>
<comment type="caution">
    <text evidence="5">Lacks conserved residue(s) required for the propagation of feature annotation.</text>
</comment>
<feature type="domain" description="Peptidase S1" evidence="9">
    <location>
        <begin position="36"/>
        <end position="280"/>
    </location>
</feature>
<dbReference type="SUPFAM" id="SSF49854">
    <property type="entry name" value="Spermadhesin, CUB domain"/>
    <property type="match status" value="2"/>
</dbReference>
<evidence type="ECO:0000259" key="8">
    <source>
        <dbReference type="PROSITE" id="PS01180"/>
    </source>
</evidence>
<accession>Q966V4</accession>
<protein>
    <submittedName>
        <fullName evidence="10">Proacrosin</fullName>
    </submittedName>
</protein>
<evidence type="ECO:0000256" key="7">
    <source>
        <dbReference type="SAM" id="SignalP"/>
    </source>
</evidence>
<dbReference type="EMBL" id="AB052635">
    <property type="protein sequence ID" value="BAB60718.1"/>
    <property type="molecule type" value="mRNA"/>
</dbReference>
<keyword evidence="2 6" id="KW-0378">Hydrolase</keyword>
<dbReference type="Pfam" id="PF00431">
    <property type="entry name" value="CUB"/>
    <property type="match status" value="2"/>
</dbReference>
<dbReference type="PANTHER" id="PTHR24252">
    <property type="entry name" value="ACROSIN-RELATED"/>
    <property type="match status" value="1"/>
</dbReference>
<name>Q966V4_HALRO</name>
<dbReference type="InterPro" id="IPR043504">
    <property type="entry name" value="Peptidase_S1_PA_chymotrypsin"/>
</dbReference>
<feature type="chain" id="PRO_5004321496" evidence="7">
    <location>
        <begin position="20"/>
        <end position="505"/>
    </location>
</feature>
<dbReference type="Pfam" id="PF00089">
    <property type="entry name" value="Trypsin"/>
    <property type="match status" value="1"/>
</dbReference>
<dbReference type="InterPro" id="IPR000859">
    <property type="entry name" value="CUB_dom"/>
</dbReference>
<evidence type="ECO:0000256" key="3">
    <source>
        <dbReference type="ARBA" id="ARBA00022825"/>
    </source>
</evidence>
<dbReference type="FunFam" id="2.40.10.10:FF:000003">
    <property type="entry name" value="Transmembrane serine protease 3"/>
    <property type="match status" value="1"/>
</dbReference>
<dbReference type="GO" id="GO:0006508">
    <property type="term" value="P:proteolysis"/>
    <property type="evidence" value="ECO:0007669"/>
    <property type="project" value="UniProtKB-KW"/>
</dbReference>
<dbReference type="InterPro" id="IPR035914">
    <property type="entry name" value="Sperma_CUB_dom_sf"/>
</dbReference>